<comment type="subcellular location">
    <subcellularLocation>
        <location evidence="1">Membrane</location>
        <topology evidence="1">Multi-pass membrane protein</topology>
    </subcellularLocation>
</comment>
<reference evidence="6" key="1">
    <citation type="submission" date="2019-09" db="EMBL/GenBank/DDBJ databases">
        <title>Draft genome information of white flower Hibiscus syriacus.</title>
        <authorList>
            <person name="Kim Y.-M."/>
        </authorList>
    </citation>
    <scope>NUCLEOTIDE SEQUENCE [LARGE SCALE GENOMIC DNA]</scope>
    <source>
        <strain evidence="6">YM2019G1</strain>
    </source>
</reference>
<evidence type="ECO:0000256" key="2">
    <source>
        <dbReference type="ARBA" id="ARBA00022692"/>
    </source>
</evidence>
<dbReference type="InterPro" id="IPR001757">
    <property type="entry name" value="P_typ_ATPase"/>
</dbReference>
<evidence type="ECO:0008006" key="8">
    <source>
        <dbReference type="Google" id="ProtNLM"/>
    </source>
</evidence>
<dbReference type="InterPro" id="IPR036412">
    <property type="entry name" value="HAD-like_sf"/>
</dbReference>
<dbReference type="Gene3D" id="3.40.50.1000">
    <property type="entry name" value="HAD superfamily/HAD-like"/>
    <property type="match status" value="1"/>
</dbReference>
<keyword evidence="5" id="KW-0472">Membrane</keyword>
<dbReference type="PRINTS" id="PR00120">
    <property type="entry name" value="HATPASE"/>
</dbReference>
<keyword evidence="2" id="KW-0812">Transmembrane</keyword>
<evidence type="ECO:0000256" key="1">
    <source>
        <dbReference type="ARBA" id="ARBA00004141"/>
    </source>
</evidence>
<dbReference type="InterPro" id="IPR023214">
    <property type="entry name" value="HAD_sf"/>
</dbReference>
<evidence type="ECO:0000256" key="3">
    <source>
        <dbReference type="ARBA" id="ARBA00022842"/>
    </source>
</evidence>
<dbReference type="GO" id="GO:0016887">
    <property type="term" value="F:ATP hydrolysis activity"/>
    <property type="evidence" value="ECO:0007669"/>
    <property type="project" value="InterPro"/>
</dbReference>
<evidence type="ECO:0000313" key="6">
    <source>
        <dbReference type="EMBL" id="KAE8729945.1"/>
    </source>
</evidence>
<dbReference type="Pfam" id="PF00702">
    <property type="entry name" value="Hydrolase"/>
    <property type="match status" value="1"/>
</dbReference>
<dbReference type="SUPFAM" id="SSF56784">
    <property type="entry name" value="HAD-like"/>
    <property type="match status" value="1"/>
</dbReference>
<keyword evidence="3" id="KW-0460">Magnesium</keyword>
<name>A0A6A3CKN8_HIBSY</name>
<accession>A0A6A3CKN8</accession>
<dbReference type="InterPro" id="IPR023299">
    <property type="entry name" value="ATPase_P-typ_cyto_dom_N"/>
</dbReference>
<protein>
    <recommendedName>
        <fullName evidence="8">Plasma membrane ATPase</fullName>
    </recommendedName>
</protein>
<gene>
    <name evidence="6" type="ORF">F3Y22_tig00003041pilonHSYRG00276</name>
</gene>
<dbReference type="Proteomes" id="UP000436088">
    <property type="component" value="Unassembled WGS sequence"/>
</dbReference>
<evidence type="ECO:0000313" key="7">
    <source>
        <dbReference type="Proteomes" id="UP000436088"/>
    </source>
</evidence>
<keyword evidence="7" id="KW-1185">Reference proteome</keyword>
<comment type="caution">
    <text evidence="6">The sequence shown here is derived from an EMBL/GenBank/DDBJ whole genome shotgun (WGS) entry which is preliminary data.</text>
</comment>
<organism evidence="6 7">
    <name type="scientific">Hibiscus syriacus</name>
    <name type="common">Rose of Sharon</name>
    <dbReference type="NCBI Taxonomy" id="106335"/>
    <lineage>
        <taxon>Eukaryota</taxon>
        <taxon>Viridiplantae</taxon>
        <taxon>Streptophyta</taxon>
        <taxon>Embryophyta</taxon>
        <taxon>Tracheophyta</taxon>
        <taxon>Spermatophyta</taxon>
        <taxon>Magnoliopsida</taxon>
        <taxon>eudicotyledons</taxon>
        <taxon>Gunneridae</taxon>
        <taxon>Pentapetalae</taxon>
        <taxon>rosids</taxon>
        <taxon>malvids</taxon>
        <taxon>Malvales</taxon>
        <taxon>Malvaceae</taxon>
        <taxon>Malvoideae</taxon>
        <taxon>Hibiscus</taxon>
    </lineage>
</organism>
<sequence>MPLNPSSSGSCASVPYSFQRNVWSFLCGRCIGYQHRSPQDMETLFSYHSGRLSPTTEQALTVFAKDVDREHVVLLATRASRTENKDVIDAAIVRILDWFKWCCKIASARKTKEGAGTPWQFVGLLPLFGPPRHDSVETIRRALNHGVNDKMITGDQLAIVKEIGRRLGMGANMYPSASFLGQDKDASIVSLPMEELIEKADGITGIFPEHKYEIVRKLQERKHICGMTGHGVNDAPALKKTDICITMADDTDAA</sequence>
<dbReference type="GO" id="GO:0016020">
    <property type="term" value="C:membrane"/>
    <property type="evidence" value="ECO:0007669"/>
    <property type="project" value="UniProtKB-SubCell"/>
</dbReference>
<dbReference type="EMBL" id="VEPZ02000209">
    <property type="protein sequence ID" value="KAE8729945.1"/>
    <property type="molecule type" value="Genomic_DNA"/>
</dbReference>
<evidence type="ECO:0000256" key="5">
    <source>
        <dbReference type="ARBA" id="ARBA00023136"/>
    </source>
</evidence>
<keyword evidence="4" id="KW-1133">Transmembrane helix</keyword>
<proteinExistence type="predicted"/>
<dbReference type="PANTHER" id="PTHR42861">
    <property type="entry name" value="CALCIUM-TRANSPORTING ATPASE"/>
    <property type="match status" value="1"/>
</dbReference>
<dbReference type="FunFam" id="3.40.50.1000:FF:000516">
    <property type="entry name" value="ATPase 2, plasma membrane-type"/>
    <property type="match status" value="1"/>
</dbReference>
<dbReference type="AlphaFoldDB" id="A0A6A3CKN8"/>
<dbReference type="GO" id="GO:0005524">
    <property type="term" value="F:ATP binding"/>
    <property type="evidence" value="ECO:0007669"/>
    <property type="project" value="InterPro"/>
</dbReference>
<dbReference type="PRINTS" id="PR00119">
    <property type="entry name" value="CATATPASE"/>
</dbReference>
<dbReference type="Gene3D" id="3.40.1110.10">
    <property type="entry name" value="Calcium-transporting ATPase, cytoplasmic domain N"/>
    <property type="match status" value="1"/>
</dbReference>
<evidence type="ECO:0000256" key="4">
    <source>
        <dbReference type="ARBA" id="ARBA00022989"/>
    </source>
</evidence>